<gene>
    <name evidence="3" type="ORF">SCHCODRAFT_104794</name>
</gene>
<reference evidence="3 4" key="1">
    <citation type="journal article" date="2010" name="Nat. Biotechnol.">
        <title>Genome sequence of the model mushroom Schizophyllum commune.</title>
        <authorList>
            <person name="Ohm R.A."/>
            <person name="de Jong J.F."/>
            <person name="Lugones L.G."/>
            <person name="Aerts A."/>
            <person name="Kothe E."/>
            <person name="Stajich J.E."/>
            <person name="de Vries R.P."/>
            <person name="Record E."/>
            <person name="Levasseur A."/>
            <person name="Baker S.E."/>
            <person name="Bartholomew K.A."/>
            <person name="Coutinho P.M."/>
            <person name="Erdmann S."/>
            <person name="Fowler T.J."/>
            <person name="Gathman A.C."/>
            <person name="Lombard V."/>
            <person name="Henrissat B."/>
            <person name="Knabe N."/>
            <person name="Kuees U."/>
            <person name="Lilly W.W."/>
            <person name="Lindquist E."/>
            <person name="Lucas S."/>
            <person name="Magnuson J.K."/>
            <person name="Piumi F."/>
            <person name="Raudaskoski M."/>
            <person name="Salamov A."/>
            <person name="Schmutz J."/>
            <person name="Schwarze F.W.M.R."/>
            <person name="vanKuyk P.A."/>
            <person name="Horton J.S."/>
            <person name="Grigoriev I.V."/>
            <person name="Woesten H.A.B."/>
        </authorList>
    </citation>
    <scope>NUCLEOTIDE SEQUENCE [LARGE SCALE GENOMIC DNA]</scope>
    <source>
        <strain evidence="4">H4-8 / FGSC 9210</strain>
    </source>
</reference>
<dbReference type="EMBL" id="GL377303">
    <property type="protein sequence ID" value="EFJ00645.1"/>
    <property type="molecule type" value="Genomic_DNA"/>
</dbReference>
<name>D8PTU7_SCHCM</name>
<feature type="region of interest" description="Disordered" evidence="1">
    <location>
        <begin position="669"/>
        <end position="694"/>
    </location>
</feature>
<evidence type="ECO:0000259" key="2">
    <source>
        <dbReference type="PROSITE" id="PS50181"/>
    </source>
</evidence>
<dbReference type="InterPro" id="IPR036047">
    <property type="entry name" value="F-box-like_dom_sf"/>
</dbReference>
<dbReference type="eggNOG" id="ENOG502SAM6">
    <property type="taxonomic scope" value="Eukaryota"/>
</dbReference>
<sequence length="711" mass="81428">MRRSTRLAIARGAQTRAGSNVANETAKPGSNIESVKGVVPAPPRKRQKTKAGSVCSASSPASVSPLHHLPLDMLFEILGYLDPISLLYLSRSSRDLRKTLMSRSLVWIWRTSYASTDHGLPPAPDDLNIPQFLSFMVDEICDSCNKRPQKDGFVRVWSARLRYCFECRENSPAIVAEKRMRRDIKIVRDIQRYFGQRDYPIHTLFPFFLDDYNNEERAYPRASIEDLVRDFERDTKHKRIEVKKKWLSERAEKQGRIRAHAEICEKWQDEQLEKQAERDGKIRDERRKEILERLKEVRWYDEAANARHARCFKENDFVAKAQPLTDKEWNQAKDTLFSFLRTLKEERLADEREKARMDRYLALRKTYLDYRALKMSDGQSVLPDVGDLVTFEEVVALVEGTPFDQEVPAQDMLALFDNLLQTRFPKWKTSCDNTLVDILNVADKKRKQPATASDLKLAVTVFRYTKWPRGGLLLYPDVLQGRHEGMGHPGLPVAQHPFSANDIGVKVTILRLAKKLVELAGLDPQTATPEDMDKRDAWYMRARDIAYRKDGLSVHVMLWRAVLENYEIIGGRKVEEYVLLSDADTALAREMPAVDANDAYRHLVIGQRRTLGQLASASVTCLSASMKPQRKFDVSYARKPQENDGVGRSATQVEERGFLRARLSDKDAMQYTAGDGERLDEGRSASPFGKECPELTTVLNGAARSYQKRPR</sequence>
<dbReference type="Proteomes" id="UP000007431">
    <property type="component" value="Unassembled WGS sequence"/>
</dbReference>
<organism evidence="4">
    <name type="scientific">Schizophyllum commune (strain H4-8 / FGSC 9210)</name>
    <name type="common">Split gill fungus</name>
    <dbReference type="NCBI Taxonomy" id="578458"/>
    <lineage>
        <taxon>Eukaryota</taxon>
        <taxon>Fungi</taxon>
        <taxon>Dikarya</taxon>
        <taxon>Basidiomycota</taxon>
        <taxon>Agaricomycotina</taxon>
        <taxon>Agaricomycetes</taxon>
        <taxon>Agaricomycetidae</taxon>
        <taxon>Agaricales</taxon>
        <taxon>Schizophyllaceae</taxon>
        <taxon>Schizophyllum</taxon>
    </lineage>
</organism>
<dbReference type="KEGG" id="scm:SCHCO_02559843"/>
<feature type="region of interest" description="Disordered" evidence="1">
    <location>
        <begin position="1"/>
        <end position="57"/>
    </location>
</feature>
<evidence type="ECO:0000313" key="3">
    <source>
        <dbReference type="EMBL" id="EFJ00645.1"/>
    </source>
</evidence>
<dbReference type="OMA" id="FHCESCA"/>
<dbReference type="Pfam" id="PF00646">
    <property type="entry name" value="F-box"/>
    <property type="match status" value="1"/>
</dbReference>
<dbReference type="OrthoDB" id="2322499at2759"/>
<proteinExistence type="predicted"/>
<feature type="non-terminal residue" evidence="3">
    <location>
        <position position="711"/>
    </location>
</feature>
<dbReference type="InParanoid" id="D8PTU7"/>
<dbReference type="HOGENOM" id="CLU_010790_3_0_1"/>
<dbReference type="SUPFAM" id="SSF81383">
    <property type="entry name" value="F-box domain"/>
    <property type="match status" value="1"/>
</dbReference>
<accession>D8PTU7</accession>
<protein>
    <recommendedName>
        <fullName evidence="2">F-box domain-containing protein</fullName>
    </recommendedName>
</protein>
<dbReference type="InterPro" id="IPR001810">
    <property type="entry name" value="F-box_dom"/>
</dbReference>
<dbReference type="PROSITE" id="PS50181">
    <property type="entry name" value="FBOX"/>
    <property type="match status" value="1"/>
</dbReference>
<evidence type="ECO:0000313" key="4">
    <source>
        <dbReference type="Proteomes" id="UP000007431"/>
    </source>
</evidence>
<keyword evidence="4" id="KW-1185">Reference proteome</keyword>
<evidence type="ECO:0000256" key="1">
    <source>
        <dbReference type="SAM" id="MobiDB-lite"/>
    </source>
</evidence>
<dbReference type="VEuPathDB" id="FungiDB:SCHCODRAFT_02559843"/>
<dbReference type="GeneID" id="9587046"/>
<dbReference type="RefSeq" id="XP_003035547.1">
    <property type="nucleotide sequence ID" value="XM_003035501.1"/>
</dbReference>
<dbReference type="AlphaFoldDB" id="D8PTU7"/>
<feature type="domain" description="F-box" evidence="2">
    <location>
        <begin position="63"/>
        <end position="110"/>
    </location>
</feature>